<dbReference type="RefSeq" id="WP_265765221.1">
    <property type="nucleotide sequence ID" value="NZ_JAGGJA010000003.1"/>
</dbReference>
<dbReference type="PROSITE" id="PS51257">
    <property type="entry name" value="PROKAR_LIPOPROTEIN"/>
    <property type="match status" value="1"/>
</dbReference>
<evidence type="ECO:0000313" key="2">
    <source>
        <dbReference type="EMBL" id="MCW9706512.1"/>
    </source>
</evidence>
<dbReference type="PANTHER" id="PTHR43576:SF3">
    <property type="entry name" value="ALPHA-L-ARABINOFURANOSIDASE C"/>
    <property type="match status" value="1"/>
</dbReference>
<gene>
    <name evidence="2" type="ORF">J6I44_06580</name>
</gene>
<dbReference type="SUPFAM" id="SSF51445">
    <property type="entry name" value="(Trans)glycosidases"/>
    <property type="match status" value="1"/>
</dbReference>
<dbReference type="InterPro" id="IPR017853">
    <property type="entry name" value="GH"/>
</dbReference>
<dbReference type="PANTHER" id="PTHR43576">
    <property type="entry name" value="ALPHA-L-ARABINOFURANOSIDASE C-RELATED"/>
    <property type="match status" value="1"/>
</dbReference>
<protein>
    <recommendedName>
        <fullName evidence="1">Alpha-L-arabinofuranosidase 1 catalytic domain-containing protein</fullName>
    </recommendedName>
</protein>
<name>A0ABT3PKT6_9BACT</name>
<sequence length="584" mass="65113">MYSLVKEKHSVVLFILLMLFGCSKQSTDAVEEEEHEEKKFTPIEEALPEHRQSPGFFLDSWKPKQIEAPDYQEKPKPGEMLDSRIKINTETVIGKVPNTVYGNNINPYIGDIHQEPELIEKVKNLSPNIVRMPGGNLSNVFFWDASPGHLPPGVPAQLIDGNTGEKSDFTPWYGEGSWSLDLEGFYEFIEKTGSTPIICVNIGYARYGKTEHPIAQAAHYAAEWVRYDNGRTRYWELGNENYGTWQAGYHIDTSANQDGQPAVISGELYSDIAKVFVDSMRAAARDIGVKIKIGGQLIERKVTEQWETDVVRNWNRQFFAAGGATKVDYYIIHNYYTPYQDDSPPSVVLNSAHDVTSSMMSWMGETTAGNGAEMKPIALTEWNIFAAGSQQMVSDISGMHATMVLGELIKYGYGLAARWNIANGWDDGNDHGMFSLGETEAGTDQWTPRPDFFHMYYFQKYFGDRMVWSGTQGDKALKSYASTFSSGHIGIVVANTASESKVFDVQLKSKEPGSRYYWYTLSGGDGQEAYSRKVWINGEGPSGIAGGPDDYKSIKAYSALTSGQGEIKVKAPPRSVIYLLLDAQ</sequence>
<dbReference type="EMBL" id="JAGGJA010000003">
    <property type="protein sequence ID" value="MCW9706512.1"/>
    <property type="molecule type" value="Genomic_DNA"/>
</dbReference>
<comment type="caution">
    <text evidence="2">The sequence shown here is derived from an EMBL/GenBank/DDBJ whole genome shotgun (WGS) entry which is preliminary data.</text>
</comment>
<dbReference type="Proteomes" id="UP001207918">
    <property type="component" value="Unassembled WGS sequence"/>
</dbReference>
<feature type="domain" description="Alpha-L-arabinofuranosidase 1 catalytic" evidence="1">
    <location>
        <begin position="122"/>
        <end position="232"/>
    </location>
</feature>
<reference evidence="2 3" key="1">
    <citation type="submission" date="2021-03" db="EMBL/GenBank/DDBJ databases">
        <title>Aliifodinibius sp. nov., a new bacterium isolated from saline soil.</title>
        <authorList>
            <person name="Galisteo C."/>
            <person name="De La Haba R."/>
            <person name="Sanchez-Porro C."/>
            <person name="Ventosa A."/>
        </authorList>
    </citation>
    <scope>NUCLEOTIDE SEQUENCE [LARGE SCALE GENOMIC DNA]</scope>
    <source>
        <strain evidence="2 3">1BSP15-2V2</strain>
    </source>
</reference>
<keyword evidence="3" id="KW-1185">Reference proteome</keyword>
<evidence type="ECO:0000259" key="1">
    <source>
        <dbReference type="Pfam" id="PF22848"/>
    </source>
</evidence>
<dbReference type="Pfam" id="PF22848">
    <property type="entry name" value="ASD1_dom"/>
    <property type="match status" value="1"/>
</dbReference>
<dbReference type="InterPro" id="IPR055235">
    <property type="entry name" value="ASD1_cat"/>
</dbReference>
<proteinExistence type="predicted"/>
<evidence type="ECO:0000313" key="3">
    <source>
        <dbReference type="Proteomes" id="UP001207918"/>
    </source>
</evidence>
<accession>A0ABT3PKT6</accession>
<dbReference type="Gene3D" id="3.20.20.80">
    <property type="entry name" value="Glycosidases"/>
    <property type="match status" value="1"/>
</dbReference>
<organism evidence="2 3">
    <name type="scientific">Fodinibius salsisoli</name>
    <dbReference type="NCBI Taxonomy" id="2820877"/>
    <lineage>
        <taxon>Bacteria</taxon>
        <taxon>Pseudomonadati</taxon>
        <taxon>Balneolota</taxon>
        <taxon>Balneolia</taxon>
        <taxon>Balneolales</taxon>
        <taxon>Balneolaceae</taxon>
        <taxon>Fodinibius</taxon>
    </lineage>
</organism>